<dbReference type="SMART" id="SM00671">
    <property type="entry name" value="SEL1"/>
    <property type="match status" value="2"/>
</dbReference>
<sequence>MGNKRSTLESERETPPPPPPLLPPFDFKAIWPKVNNCYNPDEIIQNCEQYIKTGNPDAYYVLGRMYSNKVNWDIDLAFKYLTQAVELGNKDALMYLGMIYYFSSSRSDAKDFFNDIEYQSIKNKKPHPDVPSGPSTPDYKKSFELFTQAESHLKGKNGRIYLYLGIYHYRGYSVDLCPKKALEYFERSYILGFNCLSDIYQYYKTGVGIDLSTDECLQWVLKCKGVSAFSNEFLITVYEARKDYDSAISLCRTELSKYDNRTSKEENSYESYLKHKLTLTNLIDKKKQIENEQKIKSDKIETLEKRVFDLTTQVNVMANLMMKMGASPEGVPHIIKEGIP</sequence>
<name>A0A3G5A5W0_9VIRU</name>
<dbReference type="PANTHER" id="PTHR11102:SF147">
    <property type="entry name" value="SEL1L ADAPTOR SUBUNIT OF ERAD E3 UBIQUITIN LIGASE"/>
    <property type="match status" value="1"/>
</dbReference>
<dbReference type="Pfam" id="PF08238">
    <property type="entry name" value="Sel1"/>
    <property type="match status" value="3"/>
</dbReference>
<dbReference type="PANTHER" id="PTHR11102">
    <property type="entry name" value="SEL-1-LIKE PROTEIN"/>
    <property type="match status" value="1"/>
</dbReference>
<dbReference type="InterPro" id="IPR050767">
    <property type="entry name" value="Sel1_AlgK"/>
</dbReference>
<dbReference type="InterPro" id="IPR006597">
    <property type="entry name" value="Sel1-like"/>
</dbReference>
<dbReference type="GO" id="GO:0036503">
    <property type="term" value="P:ERAD pathway"/>
    <property type="evidence" value="ECO:0007669"/>
    <property type="project" value="TreeGrafter"/>
</dbReference>
<reference evidence="2" key="1">
    <citation type="submission" date="2018-10" db="EMBL/GenBank/DDBJ databases">
        <title>Hidden diversity of soil giant viruses.</title>
        <authorList>
            <person name="Schulz F."/>
            <person name="Alteio L."/>
            <person name="Goudeau D."/>
            <person name="Ryan E.M."/>
            <person name="Malmstrom R.R."/>
            <person name="Blanchard J."/>
            <person name="Woyke T."/>
        </authorList>
    </citation>
    <scope>NUCLEOTIDE SEQUENCE</scope>
    <source>
        <strain evidence="2">HYV1</strain>
    </source>
</reference>
<feature type="region of interest" description="Disordered" evidence="1">
    <location>
        <begin position="1"/>
        <end position="22"/>
    </location>
</feature>
<dbReference type="Gene3D" id="1.25.40.10">
    <property type="entry name" value="Tetratricopeptide repeat domain"/>
    <property type="match status" value="1"/>
</dbReference>
<gene>
    <name evidence="2" type="ORF">Hyperionvirus2_3</name>
</gene>
<accession>A0A3G5A5W0</accession>
<proteinExistence type="predicted"/>
<dbReference type="InterPro" id="IPR011990">
    <property type="entry name" value="TPR-like_helical_dom_sf"/>
</dbReference>
<dbReference type="SUPFAM" id="SSF81901">
    <property type="entry name" value="HCP-like"/>
    <property type="match status" value="1"/>
</dbReference>
<organism evidence="2">
    <name type="scientific">Hyperionvirus sp</name>
    <dbReference type="NCBI Taxonomy" id="2487770"/>
    <lineage>
        <taxon>Viruses</taxon>
        <taxon>Varidnaviria</taxon>
        <taxon>Bamfordvirae</taxon>
        <taxon>Nucleocytoviricota</taxon>
        <taxon>Megaviricetes</taxon>
        <taxon>Imitervirales</taxon>
        <taxon>Mimiviridae</taxon>
        <taxon>Klosneuvirinae</taxon>
    </lineage>
</organism>
<evidence type="ECO:0008006" key="3">
    <source>
        <dbReference type="Google" id="ProtNLM"/>
    </source>
</evidence>
<protein>
    <recommendedName>
        <fullName evidence="3">HCP-like protein</fullName>
    </recommendedName>
</protein>
<dbReference type="EMBL" id="MK072384">
    <property type="protein sequence ID" value="AYV82635.1"/>
    <property type="molecule type" value="Genomic_DNA"/>
</dbReference>
<evidence type="ECO:0000256" key="1">
    <source>
        <dbReference type="SAM" id="MobiDB-lite"/>
    </source>
</evidence>
<feature type="compositionally biased region" description="Basic and acidic residues" evidence="1">
    <location>
        <begin position="1"/>
        <end position="14"/>
    </location>
</feature>
<evidence type="ECO:0000313" key="2">
    <source>
        <dbReference type="EMBL" id="AYV82635.1"/>
    </source>
</evidence>